<accession>A0A229NYA6</accession>
<dbReference type="EMBL" id="NMUQ01000002">
    <property type="protein sequence ID" value="OXM14784.1"/>
    <property type="molecule type" value="Genomic_DNA"/>
</dbReference>
<dbReference type="AlphaFoldDB" id="A0A229NYA6"/>
<dbReference type="InterPro" id="IPR019587">
    <property type="entry name" value="Polyketide_cyclase/dehydratase"/>
</dbReference>
<dbReference type="Pfam" id="PF10604">
    <property type="entry name" value="Polyketide_cyc2"/>
    <property type="match status" value="1"/>
</dbReference>
<evidence type="ECO:0000313" key="1">
    <source>
        <dbReference type="EMBL" id="OXM14784.1"/>
    </source>
</evidence>
<sequence length="144" mass="16068">MPNGSHSVEIAVPLQTVWAFIKDANNWEPLVPGYIEHEILNNQESTWTFKGDLGFTKKVIKLQIVMKEPVEPTRVSFDLTGISDAVEGEGYFEAEALSNHSTKLTGYLEISGKGFMAVMMNSVMKDFVPKMVEELTDAVSEKLK</sequence>
<comment type="caution">
    <text evidence="1">The sequence shown here is derived from an EMBL/GenBank/DDBJ whole genome shotgun (WGS) entry which is preliminary data.</text>
</comment>
<dbReference type="Proteomes" id="UP000215145">
    <property type="component" value="Unassembled WGS sequence"/>
</dbReference>
<evidence type="ECO:0000313" key="2">
    <source>
        <dbReference type="Proteomes" id="UP000215145"/>
    </source>
</evidence>
<proteinExistence type="predicted"/>
<reference evidence="1 2" key="1">
    <citation type="submission" date="2017-07" db="EMBL/GenBank/DDBJ databases">
        <title>Paenibacillus herberti R33 genome sequencing and assembly.</title>
        <authorList>
            <person name="Su W."/>
        </authorList>
    </citation>
    <scope>NUCLEOTIDE SEQUENCE [LARGE SCALE GENOMIC DNA]</scope>
    <source>
        <strain evidence="1 2">R33</strain>
    </source>
</reference>
<dbReference type="Gene3D" id="3.30.530.20">
    <property type="match status" value="1"/>
</dbReference>
<name>A0A229NYA6_9BACL</name>
<gene>
    <name evidence="1" type="ORF">CGZ75_18095</name>
</gene>
<dbReference type="RefSeq" id="WP_089525601.1">
    <property type="nucleotide sequence ID" value="NZ_NMUQ01000002.1"/>
</dbReference>
<dbReference type="InterPro" id="IPR023393">
    <property type="entry name" value="START-like_dom_sf"/>
</dbReference>
<dbReference type="SUPFAM" id="SSF55961">
    <property type="entry name" value="Bet v1-like"/>
    <property type="match status" value="1"/>
</dbReference>
<keyword evidence="2" id="KW-1185">Reference proteome</keyword>
<organism evidence="1 2">
    <name type="scientific">Paenibacillus herberti</name>
    <dbReference type="NCBI Taxonomy" id="1619309"/>
    <lineage>
        <taxon>Bacteria</taxon>
        <taxon>Bacillati</taxon>
        <taxon>Bacillota</taxon>
        <taxon>Bacilli</taxon>
        <taxon>Bacillales</taxon>
        <taxon>Paenibacillaceae</taxon>
        <taxon>Paenibacillus</taxon>
    </lineage>
</organism>
<protein>
    <submittedName>
        <fullName evidence="1">Carbon monoxide dehydrogenase</fullName>
    </submittedName>
</protein>
<dbReference type="OrthoDB" id="2374625at2"/>
<dbReference type="CDD" id="cd07812">
    <property type="entry name" value="SRPBCC"/>
    <property type="match status" value="1"/>
</dbReference>